<dbReference type="EMBL" id="NSKC01000004">
    <property type="protein sequence ID" value="PAU83522.1"/>
    <property type="molecule type" value="Genomic_DNA"/>
</dbReference>
<sequence length="106" mass="12544">MVRMTDYTAEDHEYDCDVPSDEITRLLVELDSPWKSKRVLQYFHEELKYSTREIADLFGVARQTLQGVVYEFDNFSFHQRNGKLTAMDLEQRELGDYEPVGLEQFV</sequence>
<dbReference type="Proteomes" id="UP000218083">
    <property type="component" value="Unassembled WGS sequence"/>
</dbReference>
<keyword evidence="2" id="KW-1185">Reference proteome</keyword>
<dbReference type="AlphaFoldDB" id="A0A2A2FFU9"/>
<reference evidence="1 2" key="1">
    <citation type="submission" date="2017-08" db="EMBL/GenBank/DDBJ databases">
        <title>The strain WRN001 was isolated from Binhai saline alkaline soil, Tianjin, China.</title>
        <authorList>
            <person name="Liu D."/>
            <person name="Zhang G."/>
        </authorList>
    </citation>
    <scope>NUCLEOTIDE SEQUENCE [LARGE SCALE GENOMIC DNA]</scope>
    <source>
        <strain evidence="1 2">WN019</strain>
    </source>
</reference>
<accession>A0A2A2FFU9</accession>
<comment type="caution">
    <text evidence="1">The sequence shown here is derived from an EMBL/GenBank/DDBJ whole genome shotgun (WGS) entry which is preliminary data.</text>
</comment>
<protein>
    <submittedName>
        <fullName evidence="1">Uncharacterized protein</fullName>
    </submittedName>
</protein>
<evidence type="ECO:0000313" key="2">
    <source>
        <dbReference type="Proteomes" id="UP000218083"/>
    </source>
</evidence>
<evidence type="ECO:0000313" key="1">
    <source>
        <dbReference type="EMBL" id="PAU83522.1"/>
    </source>
</evidence>
<name>A0A2A2FFU9_9EURY</name>
<proteinExistence type="predicted"/>
<gene>
    <name evidence="1" type="ORF">CK500_08370</name>
</gene>
<organism evidence="1 2">
    <name type="scientific">Halorubrum salipaludis</name>
    <dbReference type="NCBI Taxonomy" id="2032630"/>
    <lineage>
        <taxon>Archaea</taxon>
        <taxon>Methanobacteriati</taxon>
        <taxon>Methanobacteriota</taxon>
        <taxon>Stenosarchaea group</taxon>
        <taxon>Halobacteria</taxon>
        <taxon>Halobacteriales</taxon>
        <taxon>Haloferacaceae</taxon>
        <taxon>Halorubrum</taxon>
    </lineage>
</organism>